<evidence type="ECO:0000256" key="4">
    <source>
        <dbReference type="ARBA" id="ARBA00023033"/>
    </source>
</evidence>
<evidence type="ECO:0000256" key="3">
    <source>
        <dbReference type="ARBA" id="ARBA00023002"/>
    </source>
</evidence>
<evidence type="ECO:0000313" key="7">
    <source>
        <dbReference type="Proteomes" id="UP001174909"/>
    </source>
</evidence>
<dbReference type="InterPro" id="IPR036661">
    <property type="entry name" value="Luciferase-like_sf"/>
</dbReference>
<dbReference type="GO" id="GO:0046306">
    <property type="term" value="P:alkanesulfonate catabolic process"/>
    <property type="evidence" value="ECO:0007669"/>
    <property type="project" value="TreeGrafter"/>
</dbReference>
<evidence type="ECO:0000256" key="1">
    <source>
        <dbReference type="ARBA" id="ARBA00022630"/>
    </source>
</evidence>
<gene>
    <name evidence="6" type="ORF">GBAR_LOCUS16107</name>
</gene>
<dbReference type="PANTHER" id="PTHR42847:SF4">
    <property type="entry name" value="ALKANESULFONATE MONOOXYGENASE-RELATED"/>
    <property type="match status" value="1"/>
</dbReference>
<dbReference type="EMBL" id="CASHTH010002320">
    <property type="protein sequence ID" value="CAI8028226.1"/>
    <property type="molecule type" value="Genomic_DNA"/>
</dbReference>
<keyword evidence="2" id="KW-0288">FMN</keyword>
<dbReference type="AlphaFoldDB" id="A0AA35WTC8"/>
<dbReference type="PANTHER" id="PTHR42847">
    <property type="entry name" value="ALKANESULFONATE MONOOXYGENASE"/>
    <property type="match status" value="1"/>
</dbReference>
<name>A0AA35WTC8_GEOBA</name>
<evidence type="ECO:0000313" key="6">
    <source>
        <dbReference type="EMBL" id="CAI8028226.1"/>
    </source>
</evidence>
<protein>
    <submittedName>
        <fullName evidence="6">F420-dependent glucose-6-phosphate dehydrogenase</fullName>
    </submittedName>
</protein>
<keyword evidence="4" id="KW-0503">Monooxygenase</keyword>
<feature type="domain" description="Luciferase-like" evidence="5">
    <location>
        <begin position="2"/>
        <end position="228"/>
    </location>
</feature>
<dbReference type="SUPFAM" id="SSF51679">
    <property type="entry name" value="Bacterial luciferase-like"/>
    <property type="match status" value="1"/>
</dbReference>
<organism evidence="6 7">
    <name type="scientific">Geodia barretti</name>
    <name type="common">Barrett's horny sponge</name>
    <dbReference type="NCBI Taxonomy" id="519541"/>
    <lineage>
        <taxon>Eukaryota</taxon>
        <taxon>Metazoa</taxon>
        <taxon>Porifera</taxon>
        <taxon>Demospongiae</taxon>
        <taxon>Heteroscleromorpha</taxon>
        <taxon>Tetractinellida</taxon>
        <taxon>Astrophorina</taxon>
        <taxon>Geodiidae</taxon>
        <taxon>Geodia</taxon>
    </lineage>
</organism>
<dbReference type="InterPro" id="IPR050172">
    <property type="entry name" value="SsuD_RutA_monooxygenase"/>
</dbReference>
<sequence length="288" mass="32076">MDSVWVGDSLTAKPRLEAMTTLAAIAARTSRVRLGTAVMLMALRHPVLLAQMMGTVDLISGGRLQLGIGVGGAFNGMQQAEWSNADVPQRTRARRLEEMLQVVKGLGSGKPFSYEGRHFQLDDVIMEPTPVQPDGVPVYLGVHWHGRGDGQGAQRERQARRAARLADGAISISATPDEFVDLKETVRGYCAEYDRDPDSMSMVMYLTVNLDEDVSRAEAEAEDWLLGYYGANIWGDRWGPFGDAERVRERIHAYAEAGADQIIVRFATYRQEEQMQVFLEQVAPDFRR</sequence>
<keyword evidence="1" id="KW-0285">Flavoprotein</keyword>
<proteinExistence type="predicted"/>
<keyword evidence="7" id="KW-1185">Reference proteome</keyword>
<dbReference type="Gene3D" id="3.20.20.30">
    <property type="entry name" value="Luciferase-like domain"/>
    <property type="match status" value="1"/>
</dbReference>
<dbReference type="Proteomes" id="UP001174909">
    <property type="component" value="Unassembled WGS sequence"/>
</dbReference>
<dbReference type="Pfam" id="PF00296">
    <property type="entry name" value="Bac_luciferase"/>
    <property type="match status" value="1"/>
</dbReference>
<dbReference type="GO" id="GO:0008726">
    <property type="term" value="F:alkanesulfonate monooxygenase activity"/>
    <property type="evidence" value="ECO:0007669"/>
    <property type="project" value="TreeGrafter"/>
</dbReference>
<accession>A0AA35WTC8</accession>
<reference evidence="6" key="1">
    <citation type="submission" date="2023-03" db="EMBL/GenBank/DDBJ databases">
        <authorList>
            <person name="Steffen K."/>
            <person name="Cardenas P."/>
        </authorList>
    </citation>
    <scope>NUCLEOTIDE SEQUENCE</scope>
</reference>
<keyword evidence="3" id="KW-0560">Oxidoreductase</keyword>
<evidence type="ECO:0000259" key="5">
    <source>
        <dbReference type="Pfam" id="PF00296"/>
    </source>
</evidence>
<dbReference type="InterPro" id="IPR011251">
    <property type="entry name" value="Luciferase-like_dom"/>
</dbReference>
<evidence type="ECO:0000256" key="2">
    <source>
        <dbReference type="ARBA" id="ARBA00022643"/>
    </source>
</evidence>
<comment type="caution">
    <text evidence="6">The sequence shown here is derived from an EMBL/GenBank/DDBJ whole genome shotgun (WGS) entry which is preliminary data.</text>
</comment>